<dbReference type="PRINTS" id="PR00502">
    <property type="entry name" value="NUDIXFAMILY"/>
</dbReference>
<evidence type="ECO:0000256" key="7">
    <source>
        <dbReference type="ARBA" id="ARBA00022801"/>
    </source>
</evidence>
<dbReference type="PANTHER" id="PTHR47707">
    <property type="entry name" value="8-OXO-DGTP DIPHOSPHATASE"/>
    <property type="match status" value="1"/>
</dbReference>
<dbReference type="CDD" id="cd03425">
    <property type="entry name" value="NUDIX_MutT_NudA_like"/>
    <property type="match status" value="1"/>
</dbReference>
<organism evidence="14 15">
    <name type="scientific">Anaeroplasma bactoclasticum</name>
    <dbReference type="NCBI Taxonomy" id="2088"/>
    <lineage>
        <taxon>Bacteria</taxon>
        <taxon>Bacillati</taxon>
        <taxon>Mycoplasmatota</taxon>
        <taxon>Mollicutes</taxon>
        <taxon>Anaeroplasmatales</taxon>
        <taxon>Anaeroplasmataceae</taxon>
        <taxon>Anaeroplasma</taxon>
    </lineage>
</organism>
<keyword evidence="5" id="KW-0479">Metal-binding</keyword>
<reference evidence="14 15" key="1">
    <citation type="submission" date="2018-08" db="EMBL/GenBank/DDBJ databases">
        <title>Genomic Encyclopedia of Archaeal and Bacterial Type Strains, Phase II (KMG-II): from individual species to whole genera.</title>
        <authorList>
            <person name="Goeker M."/>
        </authorList>
    </citation>
    <scope>NUCLEOTIDE SEQUENCE [LARGE SCALE GENOMIC DNA]</scope>
    <source>
        <strain evidence="14 15">ATCC 27112</strain>
    </source>
</reference>
<comment type="cofactor">
    <cofactor evidence="1">
        <name>Mg(2+)</name>
        <dbReference type="ChEBI" id="CHEBI:18420"/>
    </cofactor>
</comment>
<dbReference type="PANTHER" id="PTHR47707:SF1">
    <property type="entry name" value="NUDIX HYDROLASE FAMILY PROTEIN"/>
    <property type="match status" value="1"/>
</dbReference>
<dbReference type="Gene3D" id="3.90.79.10">
    <property type="entry name" value="Nucleoside Triphosphate Pyrophosphohydrolase"/>
    <property type="match status" value="1"/>
</dbReference>
<evidence type="ECO:0000256" key="5">
    <source>
        <dbReference type="ARBA" id="ARBA00022723"/>
    </source>
</evidence>
<keyword evidence="7 12" id="KW-0378">Hydrolase</keyword>
<evidence type="ECO:0000256" key="8">
    <source>
        <dbReference type="ARBA" id="ARBA00022842"/>
    </source>
</evidence>
<proteinExistence type="inferred from homology"/>
<keyword evidence="3" id="KW-0515">Mutator protein</keyword>
<sequence>MKHVEVVCAVIRNDKNEIFCCKRGPGRALEGYWEFPGGKVEANETHEETIVREIKEELNTIIEPIRYVGVSNHEYTDLNKPFSITMYAYECKLIQGELELTEHTEKIWVKVEDLKKIDFAAADLPIVGMIKKDKNYKLCWKNEYRELKWD</sequence>
<evidence type="ECO:0000259" key="13">
    <source>
        <dbReference type="PROSITE" id="PS51462"/>
    </source>
</evidence>
<dbReference type="GO" id="GO:0044716">
    <property type="term" value="F:8-oxo-GDP phosphatase activity"/>
    <property type="evidence" value="ECO:0007669"/>
    <property type="project" value="TreeGrafter"/>
</dbReference>
<evidence type="ECO:0000256" key="1">
    <source>
        <dbReference type="ARBA" id="ARBA00001946"/>
    </source>
</evidence>
<dbReference type="AlphaFoldDB" id="A0A397S1Z0"/>
<evidence type="ECO:0000256" key="12">
    <source>
        <dbReference type="RuleBase" id="RU003476"/>
    </source>
</evidence>
<gene>
    <name evidence="14" type="ORF">EI71_00750</name>
</gene>
<keyword evidence="15" id="KW-1185">Reference proteome</keyword>
<dbReference type="GO" id="GO:0008413">
    <property type="term" value="F:8-oxo-7,8-dihydroguanosine triphosphate pyrophosphatase activity"/>
    <property type="evidence" value="ECO:0007669"/>
    <property type="project" value="TreeGrafter"/>
</dbReference>
<dbReference type="InterPro" id="IPR020084">
    <property type="entry name" value="NUDIX_hydrolase_CS"/>
</dbReference>
<evidence type="ECO:0000256" key="11">
    <source>
        <dbReference type="ARBA" id="ARBA00038905"/>
    </source>
</evidence>
<name>A0A397S1Z0_9MOLU</name>
<dbReference type="SUPFAM" id="SSF55811">
    <property type="entry name" value="Nudix"/>
    <property type="match status" value="1"/>
</dbReference>
<dbReference type="EC" id="3.6.1.55" evidence="11"/>
<evidence type="ECO:0000256" key="6">
    <source>
        <dbReference type="ARBA" id="ARBA00022763"/>
    </source>
</evidence>
<dbReference type="PROSITE" id="PS00893">
    <property type="entry name" value="NUDIX_BOX"/>
    <property type="match status" value="1"/>
</dbReference>
<dbReference type="GO" id="GO:0035539">
    <property type="term" value="F:8-oxo-7,8-dihydrodeoxyguanosine triphosphate pyrophosphatase activity"/>
    <property type="evidence" value="ECO:0007669"/>
    <property type="project" value="UniProtKB-EC"/>
</dbReference>
<dbReference type="OrthoDB" id="9810648at2"/>
<dbReference type="GO" id="GO:0006260">
    <property type="term" value="P:DNA replication"/>
    <property type="evidence" value="ECO:0007669"/>
    <property type="project" value="UniProtKB-KW"/>
</dbReference>
<dbReference type="InterPro" id="IPR047127">
    <property type="entry name" value="MutT-like"/>
</dbReference>
<evidence type="ECO:0000256" key="10">
    <source>
        <dbReference type="ARBA" id="ARBA00035861"/>
    </source>
</evidence>
<dbReference type="GO" id="GO:0006281">
    <property type="term" value="P:DNA repair"/>
    <property type="evidence" value="ECO:0007669"/>
    <property type="project" value="UniProtKB-KW"/>
</dbReference>
<keyword evidence="6" id="KW-0227">DNA damage</keyword>
<protein>
    <recommendedName>
        <fullName evidence="11">8-oxo-dGTP diphosphatase</fullName>
        <ecNumber evidence="11">3.6.1.55</ecNumber>
    </recommendedName>
</protein>
<evidence type="ECO:0000256" key="4">
    <source>
        <dbReference type="ARBA" id="ARBA00022705"/>
    </source>
</evidence>
<dbReference type="InParanoid" id="A0A397S1Z0"/>
<dbReference type="InterPro" id="IPR015797">
    <property type="entry name" value="NUDIX_hydrolase-like_dom_sf"/>
</dbReference>
<dbReference type="Proteomes" id="UP000266506">
    <property type="component" value="Unassembled WGS sequence"/>
</dbReference>
<dbReference type="PROSITE" id="PS51462">
    <property type="entry name" value="NUDIX"/>
    <property type="match status" value="1"/>
</dbReference>
<dbReference type="InterPro" id="IPR000086">
    <property type="entry name" value="NUDIX_hydrolase_dom"/>
</dbReference>
<comment type="catalytic activity">
    <reaction evidence="10">
        <text>8-oxo-dGTP + H2O = 8-oxo-dGMP + diphosphate + H(+)</text>
        <dbReference type="Rhea" id="RHEA:31575"/>
        <dbReference type="ChEBI" id="CHEBI:15377"/>
        <dbReference type="ChEBI" id="CHEBI:15378"/>
        <dbReference type="ChEBI" id="CHEBI:33019"/>
        <dbReference type="ChEBI" id="CHEBI:63224"/>
        <dbReference type="ChEBI" id="CHEBI:77896"/>
        <dbReference type="EC" id="3.6.1.55"/>
    </reaction>
</comment>
<keyword evidence="4" id="KW-0235">DNA replication</keyword>
<comment type="similarity">
    <text evidence="2 12">Belongs to the Nudix hydrolase family.</text>
</comment>
<comment type="caution">
    <text evidence="14">The sequence shown here is derived from an EMBL/GenBank/DDBJ whole genome shotgun (WGS) entry which is preliminary data.</text>
</comment>
<keyword evidence="9" id="KW-0234">DNA repair</keyword>
<evidence type="ECO:0000313" key="15">
    <source>
        <dbReference type="Proteomes" id="UP000266506"/>
    </source>
</evidence>
<dbReference type="GO" id="GO:0044715">
    <property type="term" value="F:8-oxo-dGDP phosphatase activity"/>
    <property type="evidence" value="ECO:0007669"/>
    <property type="project" value="TreeGrafter"/>
</dbReference>
<dbReference type="EMBL" id="QXEV01000005">
    <property type="protein sequence ID" value="RIA77967.1"/>
    <property type="molecule type" value="Genomic_DNA"/>
</dbReference>
<dbReference type="GO" id="GO:0046872">
    <property type="term" value="F:metal ion binding"/>
    <property type="evidence" value="ECO:0007669"/>
    <property type="project" value="UniProtKB-KW"/>
</dbReference>
<keyword evidence="8" id="KW-0460">Magnesium</keyword>
<accession>A0A397S1Z0</accession>
<evidence type="ECO:0000256" key="3">
    <source>
        <dbReference type="ARBA" id="ARBA00022457"/>
    </source>
</evidence>
<evidence type="ECO:0000256" key="2">
    <source>
        <dbReference type="ARBA" id="ARBA00005582"/>
    </source>
</evidence>
<feature type="domain" description="Nudix hydrolase" evidence="13">
    <location>
        <begin position="1"/>
        <end position="132"/>
    </location>
</feature>
<dbReference type="Pfam" id="PF00293">
    <property type="entry name" value="NUDIX"/>
    <property type="match status" value="1"/>
</dbReference>
<evidence type="ECO:0000256" key="9">
    <source>
        <dbReference type="ARBA" id="ARBA00023204"/>
    </source>
</evidence>
<evidence type="ECO:0000313" key="14">
    <source>
        <dbReference type="EMBL" id="RIA77967.1"/>
    </source>
</evidence>
<dbReference type="InterPro" id="IPR020476">
    <property type="entry name" value="Nudix_hydrolase"/>
</dbReference>